<comment type="caution">
    <text evidence="2">The sequence shown here is derived from an EMBL/GenBank/DDBJ whole genome shotgun (WGS) entry which is preliminary data.</text>
</comment>
<dbReference type="AlphaFoldDB" id="A0A9X1LRP5"/>
<dbReference type="EMBL" id="JAGTTN010000001">
    <property type="protein sequence ID" value="MCC2030646.1"/>
    <property type="molecule type" value="Genomic_DNA"/>
</dbReference>
<evidence type="ECO:0000313" key="2">
    <source>
        <dbReference type="EMBL" id="MCC2030646.1"/>
    </source>
</evidence>
<keyword evidence="3" id="KW-1185">Reference proteome</keyword>
<proteinExistence type="predicted"/>
<evidence type="ECO:0000313" key="3">
    <source>
        <dbReference type="Proteomes" id="UP001139354"/>
    </source>
</evidence>
<sequence>MSITVKQAIDAATMPRHLLRAVTTPDTTREEWHAIRATGVTASRAHEVAHGGRATWKRIATEIEDGPAFRGNAHTARGNEREPFLLEWASVFVTPCTPSPLVFAHPGNPRHMATPDGFGFGSTPGESFGVEAKSHDANWATDEIPADHMDQMQFGMWVTGFDRWLYVWEVMGEDGRPTLQDPKHLWVRRDDVRIARLVREADAYLAWLDAGAPDLDEIPNELDDALAVDAAAAAIESAAKRRRKDARPTIDAYLDEHGKESTVRVGGTRASLTRTAEDFTDANAAAWELGDPEHFAEYVEALQQASDARARAEQLEAEAVERFPITRIKYGPVRVAANKEPKAA</sequence>
<dbReference type="Pfam" id="PF09588">
    <property type="entry name" value="YqaJ"/>
    <property type="match status" value="1"/>
</dbReference>
<dbReference type="RefSeq" id="WP_229382556.1">
    <property type="nucleotide sequence ID" value="NZ_JAGTTN010000001.1"/>
</dbReference>
<dbReference type="Proteomes" id="UP001139354">
    <property type="component" value="Unassembled WGS sequence"/>
</dbReference>
<dbReference type="InterPro" id="IPR019080">
    <property type="entry name" value="YqaJ_viral_recombinase"/>
</dbReference>
<dbReference type="Gene3D" id="3.90.320.10">
    <property type="match status" value="1"/>
</dbReference>
<gene>
    <name evidence="2" type="ORF">KEC57_00435</name>
</gene>
<dbReference type="InterPro" id="IPR011604">
    <property type="entry name" value="PDDEXK-like_dom_sf"/>
</dbReference>
<dbReference type="SUPFAM" id="SSF52980">
    <property type="entry name" value="Restriction endonuclease-like"/>
    <property type="match status" value="1"/>
</dbReference>
<reference evidence="2" key="1">
    <citation type="submission" date="2021-04" db="EMBL/GenBank/DDBJ databases">
        <title>Microbacterium tenobrionis sp. nov. and Microbacterium allomyrinae sp. nov., isolated from larvae of Tenobrio molitor and Allomyrina dichotoma, respectively.</title>
        <authorList>
            <person name="Lee S.D."/>
        </authorList>
    </citation>
    <scope>NUCLEOTIDE SEQUENCE</scope>
    <source>
        <strain evidence="2">BWT-G7</strain>
    </source>
</reference>
<feature type="domain" description="YqaJ viral recombinase" evidence="1">
    <location>
        <begin position="31"/>
        <end position="161"/>
    </location>
</feature>
<protein>
    <submittedName>
        <fullName evidence="2">YqaJ viral recombinase family protein</fullName>
    </submittedName>
</protein>
<organism evidence="2 3">
    <name type="scientific">Microbacterium allomyrinae</name>
    <dbReference type="NCBI Taxonomy" id="2830666"/>
    <lineage>
        <taxon>Bacteria</taxon>
        <taxon>Bacillati</taxon>
        <taxon>Actinomycetota</taxon>
        <taxon>Actinomycetes</taxon>
        <taxon>Micrococcales</taxon>
        <taxon>Microbacteriaceae</taxon>
        <taxon>Microbacterium</taxon>
    </lineage>
</organism>
<name>A0A9X1LRP5_9MICO</name>
<evidence type="ECO:0000259" key="1">
    <source>
        <dbReference type="Pfam" id="PF09588"/>
    </source>
</evidence>
<accession>A0A9X1LRP5</accession>
<dbReference type="InterPro" id="IPR011335">
    <property type="entry name" value="Restrct_endonuc-II-like"/>
</dbReference>